<evidence type="ECO:0000313" key="1">
    <source>
        <dbReference type="EMBL" id="KAK3065162.1"/>
    </source>
</evidence>
<keyword evidence="2" id="KW-1185">Reference proteome</keyword>
<organism evidence="1 2">
    <name type="scientific">Coniosporium uncinatum</name>
    <dbReference type="NCBI Taxonomy" id="93489"/>
    <lineage>
        <taxon>Eukaryota</taxon>
        <taxon>Fungi</taxon>
        <taxon>Dikarya</taxon>
        <taxon>Ascomycota</taxon>
        <taxon>Pezizomycotina</taxon>
        <taxon>Dothideomycetes</taxon>
        <taxon>Dothideomycetes incertae sedis</taxon>
        <taxon>Coniosporium</taxon>
    </lineage>
</organism>
<evidence type="ECO:0000313" key="2">
    <source>
        <dbReference type="Proteomes" id="UP001186974"/>
    </source>
</evidence>
<reference evidence="1" key="1">
    <citation type="submission" date="2024-09" db="EMBL/GenBank/DDBJ databases">
        <title>Black Yeasts Isolated from many extreme environments.</title>
        <authorList>
            <person name="Coleine C."/>
            <person name="Stajich J.E."/>
            <person name="Selbmann L."/>
        </authorList>
    </citation>
    <scope>NUCLEOTIDE SEQUENCE</scope>
    <source>
        <strain evidence="1">CCFEE 5737</strain>
    </source>
</reference>
<gene>
    <name evidence="1" type="ORF">LTS18_007665</name>
</gene>
<sequence>MAIEPPLRALHHSSPLLRHLLKVGTVKVAFCSQHGGCYTEDNIDRHLAEQHKIKRKRSTELITHLHAKGLTATHLRLVRDDWLLNDTPGPVAELSGSRLLGFEIGRNTVNQAQVRWHSDEEIIVYKDIQLTMDQLQELVAKELQAATDILELDFCFGMEGVPQYELSELVDNWDASSPGKSFLTDTRNGPYISDGQSWIFDQLRLHPELMKLLYKTDNSAART</sequence>
<dbReference type="EMBL" id="JAWDJW010006353">
    <property type="protein sequence ID" value="KAK3065162.1"/>
    <property type="molecule type" value="Genomic_DNA"/>
</dbReference>
<name>A0ACC3DCP7_9PEZI</name>
<accession>A0ACC3DCP7</accession>
<proteinExistence type="predicted"/>
<protein>
    <submittedName>
        <fullName evidence="1">Uncharacterized protein</fullName>
    </submittedName>
</protein>
<dbReference type="Proteomes" id="UP001186974">
    <property type="component" value="Unassembled WGS sequence"/>
</dbReference>
<comment type="caution">
    <text evidence="1">The sequence shown here is derived from an EMBL/GenBank/DDBJ whole genome shotgun (WGS) entry which is preliminary data.</text>
</comment>